<protein>
    <submittedName>
        <fullName evidence="2">Uncharacterized protein</fullName>
    </submittedName>
</protein>
<evidence type="ECO:0000313" key="2">
    <source>
        <dbReference type="EMBL" id="OIQ84277.1"/>
    </source>
</evidence>
<feature type="compositionally biased region" description="Polar residues" evidence="1">
    <location>
        <begin position="457"/>
        <end position="474"/>
    </location>
</feature>
<dbReference type="EMBL" id="MLJW01000630">
    <property type="protein sequence ID" value="OIQ84277.1"/>
    <property type="molecule type" value="Genomic_DNA"/>
</dbReference>
<feature type="region of interest" description="Disordered" evidence="1">
    <location>
        <begin position="204"/>
        <end position="225"/>
    </location>
</feature>
<name>A0A1J5R7Z8_9ZZZZ</name>
<evidence type="ECO:0000256" key="1">
    <source>
        <dbReference type="SAM" id="MobiDB-lite"/>
    </source>
</evidence>
<feature type="compositionally biased region" description="Basic and acidic residues" evidence="1">
    <location>
        <begin position="216"/>
        <end position="225"/>
    </location>
</feature>
<gene>
    <name evidence="2" type="ORF">GALL_339060</name>
</gene>
<comment type="caution">
    <text evidence="2">The sequence shown here is derived from an EMBL/GenBank/DDBJ whole genome shotgun (WGS) entry which is preliminary data.</text>
</comment>
<proteinExistence type="predicted"/>
<dbReference type="AlphaFoldDB" id="A0A1J5R7Z8"/>
<feature type="region of interest" description="Disordered" evidence="1">
    <location>
        <begin position="420"/>
        <end position="485"/>
    </location>
</feature>
<feature type="region of interest" description="Disordered" evidence="1">
    <location>
        <begin position="65"/>
        <end position="95"/>
    </location>
</feature>
<reference evidence="2" key="1">
    <citation type="submission" date="2016-10" db="EMBL/GenBank/DDBJ databases">
        <title>Sequence of Gallionella enrichment culture.</title>
        <authorList>
            <person name="Poehlein A."/>
            <person name="Muehling M."/>
            <person name="Daniel R."/>
        </authorList>
    </citation>
    <scope>NUCLEOTIDE SEQUENCE</scope>
</reference>
<organism evidence="2">
    <name type="scientific">mine drainage metagenome</name>
    <dbReference type="NCBI Taxonomy" id="410659"/>
    <lineage>
        <taxon>unclassified sequences</taxon>
        <taxon>metagenomes</taxon>
        <taxon>ecological metagenomes</taxon>
    </lineage>
</organism>
<accession>A0A1J5R7Z8</accession>
<sequence>MSARRVDIMESIMANPFHARAQRTSLTTAIATLMLGLAGADAHASGNGQAQLRAPHSAADTAARSANKCDGDGRQRKPAAQSRQATRANAQRYAATRNAGDGKTVWERLYSFAQRPKPEKQTKMREIAPHHVGRPLPWETRPPKRVAAANKRDIAPAVKGVAQYDPQQEAKRLELRNAQLLRPVLQSKHAVRDTPLSLHRAAERTNAHHRPAASLQRHDEKSELAQSKVMDDDIIHISITASELGLDAAYRLSAADAVALLLHVSGLQPSDSLTHDRAWRSLRTTTVADECRAQVENQTDDSTRKLFIPGETGLKCSELGNDPDVVALIARVKYGEGDEPAYAVLRRSAYRNGWEAVTLDQSPREINGKVVSELVFESIDDDEIVAVEAYVRDAKNRALLSLENGRADAIRIAAGVAGKKFTNQDPRPSPRELDEQAVKSRAKNPPGIVPYQKPAPQHQSARQIDSRTRATTIHASGKTRPNAVNQDLQAKLNQPIGEQTSSDAGHDYTPRHRVSELKNNASLYAIEENSDEDSLYSIDEYSGGNSIDAEHGTLSSTLQIAEWIAYLYNSNAPITAEPSNSLQEKHADSKLGAALIDYMNIGRLVIDPATSRNWHAQLTERLAQLSNDKNGQPAAIIAIFHEPVSWRELAVGQLITTAVGRDEQGCLTAASWLAPGKNEFGWFAARFKGNPQHFDHATVSKHHYWEPFDSIEQLKIEAAVFLLNPL</sequence>
<feature type="compositionally biased region" description="Basic and acidic residues" evidence="1">
    <location>
        <begin position="428"/>
        <end position="438"/>
    </location>
</feature>